<dbReference type="AlphaFoldDB" id="A0A0X3TD12"/>
<sequence length="94" mass="10969">MVENEGDIPLITGDALLAGEKFDMIKIDVEGMEMKVLNGMENLLRRTKPKLFVEVDRQNFKAFDDFCATHNYEVLEQFKRYRPNTNFLLGPRLE</sequence>
<dbReference type="EMBL" id="LQBQ01000037">
    <property type="protein sequence ID" value="KUJ73675.1"/>
    <property type="molecule type" value="Genomic_DNA"/>
</dbReference>
<dbReference type="SUPFAM" id="SSF53335">
    <property type="entry name" value="S-adenosyl-L-methionine-dependent methyltransferases"/>
    <property type="match status" value="1"/>
</dbReference>
<dbReference type="InterPro" id="IPR006342">
    <property type="entry name" value="FkbM_mtfrase"/>
</dbReference>
<dbReference type="Proteomes" id="UP000053791">
    <property type="component" value="Unassembled WGS sequence"/>
</dbReference>
<accession>A0A0X3TD12</accession>
<name>A0A0X3TD12_9RHOB</name>
<evidence type="ECO:0000313" key="2">
    <source>
        <dbReference type="EMBL" id="KUJ73675.1"/>
    </source>
</evidence>
<dbReference type="InterPro" id="IPR029063">
    <property type="entry name" value="SAM-dependent_MTases_sf"/>
</dbReference>
<gene>
    <name evidence="2" type="ORF">AVO45_13850</name>
</gene>
<dbReference type="Gene3D" id="3.40.50.150">
    <property type="entry name" value="Vaccinia Virus protein VP39"/>
    <property type="match status" value="1"/>
</dbReference>
<evidence type="ECO:0000313" key="3">
    <source>
        <dbReference type="Proteomes" id="UP000053791"/>
    </source>
</evidence>
<evidence type="ECO:0000259" key="1">
    <source>
        <dbReference type="Pfam" id="PF05050"/>
    </source>
</evidence>
<dbReference type="NCBIfam" id="TIGR01444">
    <property type="entry name" value="fkbM_fam"/>
    <property type="match status" value="1"/>
</dbReference>
<reference evidence="2 3" key="1">
    <citation type="submission" date="2015-12" db="EMBL/GenBank/DDBJ databases">
        <authorList>
            <person name="Shamseldin A."/>
            <person name="Moawad H."/>
            <person name="Abd El-Rahim W.M."/>
            <person name="Sadowsky M.J."/>
        </authorList>
    </citation>
    <scope>NUCLEOTIDE SEQUENCE [LARGE SCALE GENOMIC DNA]</scope>
    <source>
        <strain evidence="2 3">ZGT118</strain>
    </source>
</reference>
<comment type="caution">
    <text evidence="2">The sequence shown here is derived from an EMBL/GenBank/DDBJ whole genome shotgun (WGS) entry which is preliminary data.</text>
</comment>
<protein>
    <recommendedName>
        <fullName evidence="1">Methyltransferase FkbM domain-containing protein</fullName>
    </recommendedName>
</protein>
<dbReference type="Pfam" id="PF05050">
    <property type="entry name" value="Methyltransf_21"/>
    <property type="match status" value="1"/>
</dbReference>
<proteinExistence type="predicted"/>
<feature type="domain" description="Methyltransferase FkbM" evidence="1">
    <location>
        <begin position="14"/>
        <end position="66"/>
    </location>
</feature>
<organism evidence="2 3">
    <name type="scientific">Ruegeria marisrubri</name>
    <dbReference type="NCBI Taxonomy" id="1685379"/>
    <lineage>
        <taxon>Bacteria</taxon>
        <taxon>Pseudomonadati</taxon>
        <taxon>Pseudomonadota</taxon>
        <taxon>Alphaproteobacteria</taxon>
        <taxon>Rhodobacterales</taxon>
        <taxon>Roseobacteraceae</taxon>
        <taxon>Ruegeria</taxon>
    </lineage>
</organism>
<keyword evidence="3" id="KW-1185">Reference proteome</keyword>